<keyword evidence="9" id="KW-1185">Reference proteome</keyword>
<comment type="similarity">
    <text evidence="1 5">Belongs to the peptidase S8 family.</text>
</comment>
<feature type="active site" description="Charge relay system" evidence="5">
    <location>
        <position position="457"/>
    </location>
</feature>
<keyword evidence="6" id="KW-0732">Signal</keyword>
<dbReference type="AlphaFoldDB" id="A0A0D0F7R5"/>
<protein>
    <submittedName>
        <fullName evidence="8">Peptidase S8</fullName>
    </submittedName>
</protein>
<dbReference type="PROSITE" id="PS51892">
    <property type="entry name" value="SUBTILASE"/>
    <property type="match status" value="1"/>
</dbReference>
<accession>A0A0D0F7R5</accession>
<feature type="active site" description="Charge relay system" evidence="5">
    <location>
        <position position="72"/>
    </location>
</feature>
<dbReference type="Gene3D" id="3.40.50.200">
    <property type="entry name" value="Peptidase S8/S53 domain"/>
    <property type="match status" value="2"/>
</dbReference>
<dbReference type="Proteomes" id="UP000032049">
    <property type="component" value="Unassembled WGS sequence"/>
</dbReference>
<reference evidence="8 9" key="1">
    <citation type="submission" date="2015-01" db="EMBL/GenBank/DDBJ databases">
        <title>Draft genome sequence of Pedobacter sp. NL19 isolated from sludge of an effluent treatment pond in an abandoned uranium mine.</title>
        <authorList>
            <person name="Santos T."/>
            <person name="Caetano T."/>
            <person name="Covas C."/>
            <person name="Cruz A."/>
            <person name="Mendo S."/>
        </authorList>
    </citation>
    <scope>NUCLEOTIDE SEQUENCE [LARGE SCALE GENOMIC DNA]</scope>
    <source>
        <strain evidence="8 9">NL19</strain>
    </source>
</reference>
<dbReference type="CDD" id="cd07483">
    <property type="entry name" value="Peptidases_S8_Subtilisin_Novo-like"/>
    <property type="match status" value="1"/>
</dbReference>
<dbReference type="SUPFAM" id="SSF52743">
    <property type="entry name" value="Subtilisin-like"/>
    <property type="match status" value="1"/>
</dbReference>
<keyword evidence="2 5" id="KW-0645">Protease</keyword>
<evidence type="ECO:0000313" key="9">
    <source>
        <dbReference type="Proteomes" id="UP000032049"/>
    </source>
</evidence>
<dbReference type="GO" id="GO:0004252">
    <property type="term" value="F:serine-type endopeptidase activity"/>
    <property type="evidence" value="ECO:0007669"/>
    <property type="project" value="UniProtKB-UniRule"/>
</dbReference>
<feature type="active site" description="Charge relay system" evidence="5">
    <location>
        <position position="288"/>
    </location>
</feature>
<evidence type="ECO:0000256" key="6">
    <source>
        <dbReference type="SAM" id="SignalP"/>
    </source>
</evidence>
<evidence type="ECO:0000259" key="7">
    <source>
        <dbReference type="Pfam" id="PF00082"/>
    </source>
</evidence>
<dbReference type="GO" id="GO:0006508">
    <property type="term" value="P:proteolysis"/>
    <property type="evidence" value="ECO:0007669"/>
    <property type="project" value="UniProtKB-KW"/>
</dbReference>
<feature type="chain" id="PRO_5002221801" evidence="6">
    <location>
        <begin position="29"/>
        <end position="535"/>
    </location>
</feature>
<feature type="signal peptide" evidence="6">
    <location>
        <begin position="1"/>
        <end position="28"/>
    </location>
</feature>
<comment type="caution">
    <text evidence="8">The sequence shown here is derived from an EMBL/GenBank/DDBJ whole genome shotgun (WGS) entry which is preliminary data.</text>
</comment>
<dbReference type="OrthoDB" id="9798386at2"/>
<evidence type="ECO:0000256" key="1">
    <source>
        <dbReference type="ARBA" id="ARBA00011073"/>
    </source>
</evidence>
<organism evidence="8 9">
    <name type="scientific">Pedobacter lusitanus</name>
    <dbReference type="NCBI Taxonomy" id="1503925"/>
    <lineage>
        <taxon>Bacteria</taxon>
        <taxon>Pseudomonadati</taxon>
        <taxon>Bacteroidota</taxon>
        <taxon>Sphingobacteriia</taxon>
        <taxon>Sphingobacteriales</taxon>
        <taxon>Sphingobacteriaceae</taxon>
        <taxon>Pedobacter</taxon>
    </lineage>
</organism>
<evidence type="ECO:0000256" key="4">
    <source>
        <dbReference type="ARBA" id="ARBA00022825"/>
    </source>
</evidence>
<dbReference type="InterPro" id="IPR022398">
    <property type="entry name" value="Peptidase_S8_His-AS"/>
</dbReference>
<dbReference type="InterPro" id="IPR023828">
    <property type="entry name" value="Peptidase_S8_Ser-AS"/>
</dbReference>
<dbReference type="PANTHER" id="PTHR43399:SF4">
    <property type="entry name" value="CELL WALL-ASSOCIATED PROTEASE"/>
    <property type="match status" value="1"/>
</dbReference>
<sequence length="535" mass="58143">MNTLKNKVVLRGIFSAVFITGLGFSSFAQTQKDNWHNLDFKTDSVFGVSTEKAYTELLKGKKSTPVIVGVLDGGVDVKHEDLLRVIWVNKKEVAGNGKDDDKNGYIDDVNGWNFIGSAKGSVSHEALELTRVLRRDKARFTGVTAETVKPADLPAFEEYQKEQADFDKQTNEAKNAVANISGLKEVLDALVKKMGKENPTLADFQNYTPASDMEGRLKNIMVSQLQNSTFDAFYKAQIVKGLEHYQDQLAYNLNLDFDPRAEFVGDNYADSKQRNYGNNDVTGPDASHGTHVSGIIAADRTNTIGIKGVADNVQIMGVRSVPDGDERDKDVANAIRYAVANGAKVLNMSFGKAYSWDKKAVDEAVKYAISKDVLLIQAAGNDNKNLDVEKSFPNRRYEDGGEASSYIVVGASGSVNDKTLKADFSNYGKTTVDVFAPGVKIYSTVPGSKYEAYNGTSMAAPVVAGVAALIREYYPKLTAVQVKDIILKSVVKVDHNVDVEAGDGEAPKSVPFADLCVTGGIVNAYNALKLAADYK</sequence>
<dbReference type="InterPro" id="IPR015500">
    <property type="entry name" value="Peptidase_S8_subtilisin-rel"/>
</dbReference>
<feature type="domain" description="Peptidase S8/S53" evidence="7">
    <location>
        <begin position="66"/>
        <end position="502"/>
    </location>
</feature>
<dbReference type="PROSITE" id="PS00137">
    <property type="entry name" value="SUBTILASE_HIS"/>
    <property type="match status" value="1"/>
</dbReference>
<evidence type="ECO:0000313" key="8">
    <source>
        <dbReference type="EMBL" id="KIO77698.1"/>
    </source>
</evidence>
<evidence type="ECO:0000256" key="2">
    <source>
        <dbReference type="ARBA" id="ARBA00022670"/>
    </source>
</evidence>
<dbReference type="EMBL" id="JXRA01000030">
    <property type="protein sequence ID" value="KIO77698.1"/>
    <property type="molecule type" value="Genomic_DNA"/>
</dbReference>
<dbReference type="Pfam" id="PF00082">
    <property type="entry name" value="Peptidase_S8"/>
    <property type="match status" value="1"/>
</dbReference>
<dbReference type="InterPro" id="IPR000209">
    <property type="entry name" value="Peptidase_S8/S53_dom"/>
</dbReference>
<dbReference type="STRING" id="1503925.TH53_07945"/>
<proteinExistence type="inferred from homology"/>
<dbReference type="InterPro" id="IPR036852">
    <property type="entry name" value="Peptidase_S8/S53_dom_sf"/>
</dbReference>
<evidence type="ECO:0000256" key="3">
    <source>
        <dbReference type="ARBA" id="ARBA00022801"/>
    </source>
</evidence>
<dbReference type="PANTHER" id="PTHR43399">
    <property type="entry name" value="SUBTILISIN-RELATED"/>
    <property type="match status" value="1"/>
</dbReference>
<keyword evidence="3 5" id="KW-0378">Hydrolase</keyword>
<evidence type="ECO:0000256" key="5">
    <source>
        <dbReference type="PROSITE-ProRule" id="PRU01240"/>
    </source>
</evidence>
<dbReference type="RefSeq" id="WP_041880471.1">
    <property type="nucleotide sequence ID" value="NZ_CP157278.1"/>
</dbReference>
<gene>
    <name evidence="8" type="ORF">TH53_07945</name>
</gene>
<dbReference type="InterPro" id="IPR051048">
    <property type="entry name" value="Peptidase_S8/S53_subtilisin"/>
</dbReference>
<dbReference type="PRINTS" id="PR00723">
    <property type="entry name" value="SUBTILISIN"/>
</dbReference>
<dbReference type="PROSITE" id="PS00138">
    <property type="entry name" value="SUBTILASE_SER"/>
    <property type="match status" value="1"/>
</dbReference>
<dbReference type="InterPro" id="IPR034080">
    <property type="entry name" value="Protease_P7-like_dom"/>
</dbReference>
<name>A0A0D0F7R5_9SPHI</name>
<keyword evidence="4 5" id="KW-0720">Serine protease</keyword>